<gene>
    <name evidence="1" type="ORF">THER5_1980</name>
</gene>
<organism evidence="1 2">
    <name type="scientific">Bifidobacterium thermacidophilum subsp. thermacidophilum</name>
    <dbReference type="NCBI Taxonomy" id="79262"/>
    <lineage>
        <taxon>Bacteria</taxon>
        <taxon>Bacillati</taxon>
        <taxon>Actinomycetota</taxon>
        <taxon>Actinomycetes</taxon>
        <taxon>Bifidobacteriales</taxon>
        <taxon>Bifidobacteriaceae</taxon>
        <taxon>Bifidobacterium</taxon>
    </lineage>
</organism>
<sequence length="150" mass="16856">MMVVRTGFARDCWFPLMCRRMRRIGAGRSRCGLTAASRCGGLRRFRRGGGNLPGESSGPAVSCGNSQRHRWNHAVRKIMPLGVCRQIDAIALISRGKSGLYTFMARLGVKSRLSRESCVRIRRIECRNARYGKVTLERESAVQRSLPSDR</sequence>
<protein>
    <submittedName>
        <fullName evidence="1">Uncharacterized protein</fullName>
    </submittedName>
</protein>
<proteinExistence type="predicted"/>
<evidence type="ECO:0000313" key="2">
    <source>
        <dbReference type="Proteomes" id="UP000029003"/>
    </source>
</evidence>
<dbReference type="EMBL" id="JGZT01000007">
    <property type="protein sequence ID" value="KFJ01984.1"/>
    <property type="molecule type" value="Genomic_DNA"/>
</dbReference>
<evidence type="ECO:0000313" key="1">
    <source>
        <dbReference type="EMBL" id="KFJ01984.1"/>
    </source>
</evidence>
<name>A0A087E2I3_9BIFI</name>
<dbReference type="Proteomes" id="UP000029003">
    <property type="component" value="Unassembled WGS sequence"/>
</dbReference>
<reference evidence="1 2" key="1">
    <citation type="submission" date="2014-03" db="EMBL/GenBank/DDBJ databases">
        <title>Genomics of Bifidobacteria.</title>
        <authorList>
            <person name="Ventura M."/>
            <person name="Milani C."/>
            <person name="Lugli G.A."/>
        </authorList>
    </citation>
    <scope>NUCLEOTIDE SEQUENCE [LARGE SCALE GENOMIC DNA]</scope>
    <source>
        <strain evidence="1 2">LMG 21395</strain>
    </source>
</reference>
<comment type="caution">
    <text evidence="1">The sequence shown here is derived from an EMBL/GenBank/DDBJ whole genome shotgun (WGS) entry which is preliminary data.</text>
</comment>
<dbReference type="AlphaFoldDB" id="A0A087E2I3"/>
<accession>A0A087E2I3</accession>